<evidence type="ECO:0000259" key="1">
    <source>
        <dbReference type="Pfam" id="PF07238"/>
    </source>
</evidence>
<dbReference type="Pfam" id="PF07238">
    <property type="entry name" value="PilZ"/>
    <property type="match status" value="1"/>
</dbReference>
<reference evidence="3" key="1">
    <citation type="submission" date="2017-02" db="EMBL/GenBank/DDBJ databases">
        <authorList>
            <person name="Varghese N."/>
            <person name="Submissions S."/>
        </authorList>
    </citation>
    <scope>NUCLEOTIDE SEQUENCE [LARGE SCALE GENOMIC DNA]</scope>
    <source>
        <strain evidence="3">ATCC BAA-34</strain>
    </source>
</reference>
<sequence>MSTRKFSRVPFHVTATATIGGRSFQGKVSNLSMNGLFLETAERLPEGEAADLVITLEGTDPEVAVAFQGRVCRITDDGIGFHFEKIDLDSYTHLRNIISYNMADAEKVMDEIFTNIEEKISSGV</sequence>
<feature type="domain" description="PilZ" evidence="1">
    <location>
        <begin position="3"/>
        <end position="98"/>
    </location>
</feature>
<dbReference type="RefSeq" id="WP_078789287.1">
    <property type="nucleotide sequence ID" value="NZ_FUWR01000003.1"/>
</dbReference>
<dbReference type="GO" id="GO:0035438">
    <property type="term" value="F:cyclic-di-GMP binding"/>
    <property type="evidence" value="ECO:0007669"/>
    <property type="project" value="InterPro"/>
</dbReference>
<keyword evidence="3" id="KW-1185">Reference proteome</keyword>
<dbReference type="AlphaFoldDB" id="A0A1T4LQQ5"/>
<dbReference type="EMBL" id="FUWR01000003">
    <property type="protein sequence ID" value="SJZ57060.1"/>
    <property type="molecule type" value="Genomic_DNA"/>
</dbReference>
<accession>A0A1T4LQQ5</accession>
<proteinExistence type="predicted"/>
<dbReference type="SUPFAM" id="SSF141371">
    <property type="entry name" value="PilZ domain-like"/>
    <property type="match status" value="1"/>
</dbReference>
<name>A0A1T4LQQ5_9BACT</name>
<organism evidence="2 3">
    <name type="scientific">Trichlorobacter thiogenes</name>
    <dbReference type="NCBI Taxonomy" id="115783"/>
    <lineage>
        <taxon>Bacteria</taxon>
        <taxon>Pseudomonadati</taxon>
        <taxon>Thermodesulfobacteriota</taxon>
        <taxon>Desulfuromonadia</taxon>
        <taxon>Geobacterales</taxon>
        <taxon>Geobacteraceae</taxon>
        <taxon>Trichlorobacter</taxon>
    </lineage>
</organism>
<evidence type="ECO:0000313" key="2">
    <source>
        <dbReference type="EMBL" id="SJZ57060.1"/>
    </source>
</evidence>
<protein>
    <submittedName>
        <fullName evidence="2">PilZ domain-containing protein</fullName>
    </submittedName>
</protein>
<gene>
    <name evidence="2" type="ORF">SAMN02745119_01014</name>
</gene>
<evidence type="ECO:0000313" key="3">
    <source>
        <dbReference type="Proteomes" id="UP000190102"/>
    </source>
</evidence>
<dbReference type="InterPro" id="IPR009875">
    <property type="entry name" value="PilZ_domain"/>
</dbReference>
<dbReference type="OrthoDB" id="370480at2"/>
<dbReference type="Proteomes" id="UP000190102">
    <property type="component" value="Unassembled WGS sequence"/>
</dbReference>
<dbReference type="STRING" id="115783.SAMN02745119_01014"/>
<dbReference type="Gene3D" id="2.40.10.220">
    <property type="entry name" value="predicted glycosyltransferase like domains"/>
    <property type="match status" value="1"/>
</dbReference>